<reference evidence="7 8" key="1">
    <citation type="submission" date="2017-04" db="EMBL/GenBank/DDBJ databases">
        <title>Novel microbial lineages endemic to geothermal iron-oxide mats fill important gaps in the evolutionary history of Archaea.</title>
        <authorList>
            <person name="Jay Z.J."/>
            <person name="Beam J.P."/>
            <person name="Dlakic M."/>
            <person name="Rusch D.B."/>
            <person name="Kozubal M.A."/>
            <person name="Inskeep W.P."/>
        </authorList>
    </citation>
    <scope>NUCLEOTIDE SEQUENCE [LARGE SCALE GENOMIC DNA]</scope>
    <source>
        <strain evidence="7">OSP_D</strain>
    </source>
</reference>
<gene>
    <name evidence="7" type="ORF">B9Q01_02750</name>
</gene>
<keyword evidence="3" id="KW-0274">FAD</keyword>
<proteinExistence type="predicted"/>
<dbReference type="GO" id="GO:0016491">
    <property type="term" value="F:oxidoreductase activity"/>
    <property type="evidence" value="ECO:0007669"/>
    <property type="project" value="UniProtKB-KW"/>
</dbReference>
<evidence type="ECO:0000256" key="2">
    <source>
        <dbReference type="ARBA" id="ARBA00022630"/>
    </source>
</evidence>
<evidence type="ECO:0000256" key="3">
    <source>
        <dbReference type="ARBA" id="ARBA00022827"/>
    </source>
</evidence>
<dbReference type="Pfam" id="PF26311">
    <property type="entry name" value="ETF-QO_FixC_C"/>
    <property type="match status" value="1"/>
</dbReference>
<dbReference type="AlphaFoldDB" id="A0A2R6ACA9"/>
<dbReference type="SUPFAM" id="SSF54373">
    <property type="entry name" value="FAD-linked reductases, C-terminal domain"/>
    <property type="match status" value="1"/>
</dbReference>
<evidence type="ECO:0000313" key="7">
    <source>
        <dbReference type="EMBL" id="PSN83987.1"/>
    </source>
</evidence>
<dbReference type="SUPFAM" id="SSF51905">
    <property type="entry name" value="FAD/NAD(P)-binding domain"/>
    <property type="match status" value="1"/>
</dbReference>
<organism evidence="7 8">
    <name type="scientific">Candidatus Marsarchaeota G1 archaeon OSP_D</name>
    <dbReference type="NCBI Taxonomy" id="1978155"/>
    <lineage>
        <taxon>Archaea</taxon>
        <taxon>Candidatus Marsarchaeota</taxon>
        <taxon>Candidatus Marsarchaeota group 1</taxon>
    </lineage>
</organism>
<dbReference type="EMBL" id="NEXC01000010">
    <property type="protein sequence ID" value="PSN83987.1"/>
    <property type="molecule type" value="Genomic_DNA"/>
</dbReference>
<dbReference type="Pfam" id="PF12831">
    <property type="entry name" value="FAD_oxidored"/>
    <property type="match status" value="1"/>
</dbReference>
<feature type="domain" description="FixC-like C-terminal" evidence="6">
    <location>
        <begin position="368"/>
        <end position="424"/>
    </location>
</feature>
<evidence type="ECO:0000259" key="5">
    <source>
        <dbReference type="Pfam" id="PF21162"/>
    </source>
</evidence>
<dbReference type="PRINTS" id="PR00420">
    <property type="entry name" value="RNGMNOXGNASE"/>
</dbReference>
<dbReference type="InterPro" id="IPR036188">
    <property type="entry name" value="FAD/NAD-bd_sf"/>
</dbReference>
<sequence length="433" mass="47578">MTAEKFDVIVVGAGPAGSAAALTMAKEGVDVALIERGETPGAKNVFGGVVYQWPLEELVPNFWEKAPIERRVVDHRLVIMSKESSFTISYLDDYFAQNACGGFTALRTKFDPWLAQKAEEAGALLITGMAVDDVIIENGRVVGVTTGKGRENELYASAIVAADGVLSTVLNKAGIRGPPAPHEVALGVKEIIELPSETIEARFNLKKGVGARLDYLGYVTSGRAGGGFVYTNSNSLSVGVAILLSDLIELKIKPYELLDWFKSHPAVSPLIEGGKVKEYQAHLIPEGGIDSIPPLVSKGVLAVGDAAMLCLYPEGTNMAMASGMLAGRALARAKKLNDFSDSSLFEYQRLMESSYVVREHKRKKRYNEVLRESQRFFNEYPEMITQIMRELLVVDGLEKSVKHQRARETIRDKVGYLRLLKDFYSEVWSVLPW</sequence>
<evidence type="ECO:0008006" key="9">
    <source>
        <dbReference type="Google" id="ProtNLM"/>
    </source>
</evidence>
<comment type="cofactor">
    <cofactor evidence="1">
        <name>FAD</name>
        <dbReference type="ChEBI" id="CHEBI:57692"/>
    </cofactor>
</comment>
<evidence type="ECO:0000256" key="4">
    <source>
        <dbReference type="ARBA" id="ARBA00023002"/>
    </source>
</evidence>
<feature type="domain" description="ETF-QO/FixC ubiquinone-binding" evidence="5">
    <location>
        <begin position="185"/>
        <end position="283"/>
    </location>
</feature>
<comment type="caution">
    <text evidence="7">The sequence shown here is derived from an EMBL/GenBank/DDBJ whole genome shotgun (WGS) entry which is preliminary data.</text>
</comment>
<dbReference type="InterPro" id="IPR059103">
    <property type="entry name" value="FixC-like_C"/>
</dbReference>
<dbReference type="InterPro" id="IPR039651">
    <property type="entry name" value="FixC-like"/>
</dbReference>
<dbReference type="PANTHER" id="PTHR43624:SF2">
    <property type="entry name" value="ELECTRON TRANSFER FLAVOPROTEIN-QUINONE OXIDOREDUCTASE YDIS-RELATED"/>
    <property type="match status" value="1"/>
</dbReference>
<dbReference type="Pfam" id="PF21162">
    <property type="entry name" value="ETFQO_UQ-bd"/>
    <property type="match status" value="1"/>
</dbReference>
<keyword evidence="2" id="KW-0285">Flavoprotein</keyword>
<dbReference type="Gene3D" id="3.50.50.60">
    <property type="entry name" value="FAD/NAD(P)-binding domain"/>
    <property type="match status" value="1"/>
</dbReference>
<evidence type="ECO:0000256" key="1">
    <source>
        <dbReference type="ARBA" id="ARBA00001974"/>
    </source>
</evidence>
<evidence type="ECO:0000259" key="6">
    <source>
        <dbReference type="Pfam" id="PF26311"/>
    </source>
</evidence>
<dbReference type="Proteomes" id="UP000240880">
    <property type="component" value="Unassembled WGS sequence"/>
</dbReference>
<name>A0A2R6ACA9_9ARCH</name>
<keyword evidence="4" id="KW-0560">Oxidoreductase</keyword>
<accession>A0A2R6ACA9</accession>
<dbReference type="InterPro" id="IPR049398">
    <property type="entry name" value="ETF-QO/FixC_UQ-bd"/>
</dbReference>
<dbReference type="PANTHER" id="PTHR43624">
    <property type="entry name" value="ELECTRON TRANSFER FLAVOPROTEIN-QUINONE OXIDOREDUCTASE YDIS-RELATED"/>
    <property type="match status" value="1"/>
</dbReference>
<protein>
    <recommendedName>
        <fullName evidence="9">FAD-dependent oxidoreductase</fullName>
    </recommendedName>
</protein>
<evidence type="ECO:0000313" key="8">
    <source>
        <dbReference type="Proteomes" id="UP000240880"/>
    </source>
</evidence>